<reference evidence="2" key="1">
    <citation type="submission" date="2018-02" db="EMBL/GenBank/DDBJ databases">
        <authorList>
            <person name="Kim S.-K."/>
            <person name="Jung H.-I."/>
            <person name="Lee S.-W."/>
        </authorList>
    </citation>
    <scope>NUCLEOTIDE SEQUENCE</scope>
    <source>
        <strain evidence="2">SK3146</strain>
    </source>
</reference>
<organism evidence="2 3">
    <name type="scientific">Paenibacillus konkukensis</name>
    <dbReference type="NCBI Taxonomy" id="2020716"/>
    <lineage>
        <taxon>Bacteria</taxon>
        <taxon>Bacillati</taxon>
        <taxon>Bacillota</taxon>
        <taxon>Bacilli</taxon>
        <taxon>Bacillales</taxon>
        <taxon>Paenibacillaceae</taxon>
        <taxon>Paenibacillus</taxon>
    </lineage>
</organism>
<sequence>MQQTNFRNEEVNIVRIKPMWIYCFIVITGIVIVTMANGSKPANNQIHTYAPDFPSHYSSHEYPTNENGQSYGSGLDAAFSDTEPDLIKAYGMDGTLGYVKSTDLRGDMPRTPEEAIALMDSDSERQIPLYDVHGKKVIGQFKVGASSENGK</sequence>
<keyword evidence="1" id="KW-1133">Transmembrane helix</keyword>
<proteinExistence type="predicted"/>
<protein>
    <recommendedName>
        <fullName evidence="4">Peptidase M56 BlaR1</fullName>
    </recommendedName>
</protein>
<feature type="transmembrane region" description="Helical" evidence="1">
    <location>
        <begin position="20"/>
        <end position="38"/>
    </location>
</feature>
<dbReference type="EMBL" id="CP027059">
    <property type="protein sequence ID" value="UQZ83736.1"/>
    <property type="molecule type" value="Genomic_DNA"/>
</dbReference>
<dbReference type="Proteomes" id="UP001057134">
    <property type="component" value="Chromosome"/>
</dbReference>
<evidence type="ECO:0000313" key="2">
    <source>
        <dbReference type="EMBL" id="UQZ83736.1"/>
    </source>
</evidence>
<evidence type="ECO:0000256" key="1">
    <source>
        <dbReference type="SAM" id="Phobius"/>
    </source>
</evidence>
<keyword evidence="1" id="KW-0472">Membrane</keyword>
<reference evidence="2" key="2">
    <citation type="journal article" date="2021" name="J Anim Sci Technol">
        <title>Complete genome sequence of Paenibacillus konkukensis sp. nov. SK3146 as a potential probiotic strain.</title>
        <authorList>
            <person name="Jung H.I."/>
            <person name="Park S."/>
            <person name="Niu K.M."/>
            <person name="Lee S.W."/>
            <person name="Kothari D."/>
            <person name="Yi K.J."/>
            <person name="Kim S.K."/>
        </authorList>
    </citation>
    <scope>NUCLEOTIDE SEQUENCE</scope>
    <source>
        <strain evidence="2">SK3146</strain>
    </source>
</reference>
<accession>A0ABY4RMU1</accession>
<evidence type="ECO:0000313" key="3">
    <source>
        <dbReference type="Proteomes" id="UP001057134"/>
    </source>
</evidence>
<keyword evidence="3" id="KW-1185">Reference proteome</keyword>
<keyword evidence="1" id="KW-0812">Transmembrane</keyword>
<name>A0ABY4RMU1_9BACL</name>
<gene>
    <name evidence="2" type="ORF">SK3146_02943</name>
</gene>
<evidence type="ECO:0008006" key="4">
    <source>
        <dbReference type="Google" id="ProtNLM"/>
    </source>
</evidence>